<accession>A1HM90</accession>
<gene>
    <name evidence="13" type="ORF">TcarDRAFT_2626</name>
</gene>
<dbReference type="OrthoDB" id="9766450at2"/>
<dbReference type="GO" id="GO:0003978">
    <property type="term" value="F:UDP-glucose 4-epimerase activity"/>
    <property type="evidence" value="ECO:0007669"/>
    <property type="project" value="UniProtKB-UniRule"/>
</dbReference>
<keyword evidence="9 11" id="KW-0413">Isomerase</keyword>
<evidence type="ECO:0000256" key="11">
    <source>
        <dbReference type="RuleBase" id="RU366046"/>
    </source>
</evidence>
<dbReference type="CDD" id="cd05247">
    <property type="entry name" value="UDP_G4E_1_SDR_e"/>
    <property type="match status" value="1"/>
</dbReference>
<comment type="caution">
    <text evidence="13">The sequence shown here is derived from an EMBL/GenBank/DDBJ whole genome shotgun (WGS) entry which is preliminary data.</text>
</comment>
<dbReference type="UniPathway" id="UPA00214"/>
<dbReference type="AlphaFoldDB" id="A1HM90"/>
<evidence type="ECO:0000313" key="13">
    <source>
        <dbReference type="EMBL" id="EAX48937.1"/>
    </source>
</evidence>
<organism evidence="13 14">
    <name type="scientific">Thermosinus carboxydivorans Nor1</name>
    <dbReference type="NCBI Taxonomy" id="401526"/>
    <lineage>
        <taxon>Bacteria</taxon>
        <taxon>Bacillati</taxon>
        <taxon>Bacillota</taxon>
        <taxon>Negativicutes</taxon>
        <taxon>Selenomonadales</taxon>
        <taxon>Sporomusaceae</taxon>
        <taxon>Thermosinus</taxon>
    </lineage>
</organism>
<comment type="pathway">
    <text evidence="3 11">Carbohydrate metabolism; galactose metabolism.</text>
</comment>
<reference evidence="13 14" key="2">
    <citation type="submission" date="2007-01" db="EMBL/GenBank/DDBJ databases">
        <title>Sequencing of the draft genome and assembly of Thermosinus carboxydivorans Nor1.</title>
        <authorList>
            <consortium name="US DOE Joint Genome Institute (JGI-PGF)"/>
            <person name="Copeland A."/>
            <person name="Lucas S."/>
            <person name="Lapidus A."/>
            <person name="Barry K."/>
            <person name="Glavina del Rio T."/>
            <person name="Dalin E."/>
            <person name="Tice H."/>
            <person name="Bruce D."/>
            <person name="Pitluck S."/>
            <person name="Richardson P."/>
        </authorList>
    </citation>
    <scope>NUCLEOTIDE SEQUENCE [LARGE SCALE GENOMIC DNA]</scope>
    <source>
        <strain evidence="13 14">Nor1</strain>
    </source>
</reference>
<name>A1HM90_9FIRM</name>
<dbReference type="PANTHER" id="PTHR43725">
    <property type="entry name" value="UDP-GLUCOSE 4-EPIMERASE"/>
    <property type="match status" value="1"/>
</dbReference>
<evidence type="ECO:0000256" key="6">
    <source>
        <dbReference type="ARBA" id="ARBA00018569"/>
    </source>
</evidence>
<comment type="subunit">
    <text evidence="11">Homodimer.</text>
</comment>
<dbReference type="eggNOG" id="COG1087">
    <property type="taxonomic scope" value="Bacteria"/>
</dbReference>
<dbReference type="InterPro" id="IPR005886">
    <property type="entry name" value="UDP_G4E"/>
</dbReference>
<keyword evidence="7 11" id="KW-0520">NAD</keyword>
<dbReference type="InterPro" id="IPR001509">
    <property type="entry name" value="Epimerase_deHydtase"/>
</dbReference>
<dbReference type="Proteomes" id="UP000005139">
    <property type="component" value="Unassembled WGS sequence"/>
</dbReference>
<sequence>MKLLVTGGAGYIGSHTVHELVRAGHTVTVFDNLSKGHRAAVPAGVPLIVGDLRDQDLLTKTLREHQIEGVVHFAADSLVGESMQQPAKYYHNNVVATLALLDAMREGGVGKIVFSSTAAVYGEPAEWPITEDMPTRPTNVYGRTKLVIEGMLADFAMAYGLRFVSLRYFNAAGALEGGAIGEDHTPETHLVPLILKTALGQRPAVEIYGTDYPTPDGTCIRDYIHVTDLAVAHVLASEHLAAGGESKIYNLGSETGFSVREVIERAKAITGVDFPVRQAPRRAGDPAVLVASSARIRRELGWQPVLSDLDTIIASAWQWHKSHPQGYADEK</sequence>
<keyword evidence="14" id="KW-1185">Reference proteome</keyword>
<evidence type="ECO:0000256" key="2">
    <source>
        <dbReference type="ARBA" id="ARBA00001911"/>
    </source>
</evidence>
<evidence type="ECO:0000256" key="10">
    <source>
        <dbReference type="ARBA" id="ARBA00023277"/>
    </source>
</evidence>
<dbReference type="EMBL" id="AAWL01000001">
    <property type="protein sequence ID" value="EAX48937.1"/>
    <property type="molecule type" value="Genomic_DNA"/>
</dbReference>
<evidence type="ECO:0000313" key="14">
    <source>
        <dbReference type="Proteomes" id="UP000005139"/>
    </source>
</evidence>
<evidence type="ECO:0000256" key="9">
    <source>
        <dbReference type="ARBA" id="ARBA00023235"/>
    </source>
</evidence>
<comment type="similarity">
    <text evidence="4 11">Belongs to the NAD(P)-dependent epimerase/dehydratase family.</text>
</comment>
<dbReference type="GO" id="GO:0033499">
    <property type="term" value="P:galactose catabolic process via UDP-galactose, Leloir pathway"/>
    <property type="evidence" value="ECO:0007669"/>
    <property type="project" value="TreeGrafter"/>
</dbReference>
<dbReference type="RefSeq" id="WP_007288144.1">
    <property type="nucleotide sequence ID" value="NZ_AAWL01000001.1"/>
</dbReference>
<dbReference type="InterPro" id="IPR036291">
    <property type="entry name" value="NAD(P)-bd_dom_sf"/>
</dbReference>
<keyword evidence="10 11" id="KW-0119">Carbohydrate metabolism</keyword>
<feature type="domain" description="NAD-dependent epimerase/dehydratase" evidence="12">
    <location>
        <begin position="4"/>
        <end position="252"/>
    </location>
</feature>
<evidence type="ECO:0000256" key="3">
    <source>
        <dbReference type="ARBA" id="ARBA00004947"/>
    </source>
</evidence>
<evidence type="ECO:0000256" key="5">
    <source>
        <dbReference type="ARBA" id="ARBA00013189"/>
    </source>
</evidence>
<dbReference type="Pfam" id="PF01370">
    <property type="entry name" value="Epimerase"/>
    <property type="match status" value="1"/>
</dbReference>
<dbReference type="Gene3D" id="3.40.50.720">
    <property type="entry name" value="NAD(P)-binding Rossmann-like Domain"/>
    <property type="match status" value="1"/>
</dbReference>
<reference evidence="13 14" key="1">
    <citation type="submission" date="2007-01" db="EMBL/GenBank/DDBJ databases">
        <title>Annotation of the draft genome assembly of Thermosinus carboxydivorans Nor1.</title>
        <authorList>
            <consortium name="US DOE Joint Genome Institute (JGI-ORNL)"/>
            <person name="Larimer F."/>
            <person name="Land M."/>
            <person name="Hauser L."/>
        </authorList>
    </citation>
    <scope>NUCLEOTIDE SEQUENCE [LARGE SCALE GENOMIC DNA]</scope>
    <source>
        <strain evidence="13 14">Nor1</strain>
    </source>
</reference>
<comment type="catalytic activity">
    <reaction evidence="1 11">
        <text>UDP-alpha-D-glucose = UDP-alpha-D-galactose</text>
        <dbReference type="Rhea" id="RHEA:22168"/>
        <dbReference type="ChEBI" id="CHEBI:58885"/>
        <dbReference type="ChEBI" id="CHEBI:66914"/>
        <dbReference type="EC" id="5.1.3.2"/>
    </reaction>
</comment>
<dbReference type="PANTHER" id="PTHR43725:SF53">
    <property type="entry name" value="UDP-ARABINOSE 4-EPIMERASE 1"/>
    <property type="match status" value="1"/>
</dbReference>
<proteinExistence type="inferred from homology"/>
<evidence type="ECO:0000256" key="8">
    <source>
        <dbReference type="ARBA" id="ARBA00023144"/>
    </source>
</evidence>
<comment type="cofactor">
    <cofactor evidence="2 11">
        <name>NAD(+)</name>
        <dbReference type="ChEBI" id="CHEBI:57540"/>
    </cofactor>
</comment>
<dbReference type="SUPFAM" id="SSF51735">
    <property type="entry name" value="NAD(P)-binding Rossmann-fold domains"/>
    <property type="match status" value="1"/>
</dbReference>
<evidence type="ECO:0000256" key="1">
    <source>
        <dbReference type="ARBA" id="ARBA00000083"/>
    </source>
</evidence>
<dbReference type="Gene3D" id="3.90.25.10">
    <property type="entry name" value="UDP-galactose 4-epimerase, domain 1"/>
    <property type="match status" value="1"/>
</dbReference>
<evidence type="ECO:0000259" key="12">
    <source>
        <dbReference type="Pfam" id="PF01370"/>
    </source>
</evidence>
<protein>
    <recommendedName>
        <fullName evidence="6 11">UDP-glucose 4-epimerase</fullName>
        <ecNumber evidence="5 11">5.1.3.2</ecNumber>
    </recommendedName>
</protein>
<evidence type="ECO:0000256" key="4">
    <source>
        <dbReference type="ARBA" id="ARBA00007637"/>
    </source>
</evidence>
<dbReference type="NCBIfam" id="TIGR01179">
    <property type="entry name" value="galE"/>
    <property type="match status" value="1"/>
</dbReference>
<keyword evidence="8" id="KW-0299">Galactose metabolism</keyword>
<evidence type="ECO:0000256" key="7">
    <source>
        <dbReference type="ARBA" id="ARBA00023027"/>
    </source>
</evidence>
<dbReference type="EC" id="5.1.3.2" evidence="5 11"/>